<accession>A0A518GGK9</accession>
<evidence type="ECO:0000256" key="1">
    <source>
        <dbReference type="SAM" id="Phobius"/>
    </source>
</evidence>
<evidence type="ECO:0000313" key="2">
    <source>
        <dbReference type="EMBL" id="QDV27688.1"/>
    </source>
</evidence>
<dbReference type="OrthoDB" id="445083at2"/>
<dbReference type="PANTHER" id="PTHR33645:SF11">
    <property type="entry name" value="AMINOPEPTIDASE (DUF3754)"/>
    <property type="match status" value="1"/>
</dbReference>
<dbReference type="EMBL" id="CP036298">
    <property type="protein sequence ID" value="QDV27688.1"/>
    <property type="molecule type" value="Genomic_DNA"/>
</dbReference>
<dbReference type="KEGG" id="ahel:Q31a_60810"/>
<evidence type="ECO:0000313" key="3">
    <source>
        <dbReference type="Proteomes" id="UP000318017"/>
    </source>
</evidence>
<sequence length="409" mass="47213">MEKSPKFDLPFATRENYIPLHTSDLVGYLVQHPALDDHSRSEFQRLAALILSLLHQMYRQRHERLTYVYSGLDPDSDRMLLAVPTDALRDPLTSELLEQTQDVLLRANYHRLSPEDIAQALKAASQWGVRIRLNFSALQQLEVYARGCVIGQRETRNWRTWYRATSKEVPLYQRLVVVFRTDASFPSDQFDPRRVYLRMFKNVPQQDVDMMLPATGIQMTWLDHSKIVVPSLYAAAVTLWRFLRNVMLLAFFGVFKTVGMVLLVLFAVAFGLKSMFTYRSNTKRRYMLNMTQNLYYQNLDNNAGVLLRLLEEGEQQEACESVLAYFVTAVLLAEQPTIALDEIDRLCEELLQQATGIQVDFDVEATARNLMHLGLLKIERHGWRALPLSAACTRLDATWDSWFNSQPVP</sequence>
<dbReference type="InterPro" id="IPR022227">
    <property type="entry name" value="DUF3754"/>
</dbReference>
<reference evidence="2 3" key="1">
    <citation type="submission" date="2019-02" db="EMBL/GenBank/DDBJ databases">
        <title>Deep-cultivation of Planctomycetes and their phenomic and genomic characterization uncovers novel biology.</title>
        <authorList>
            <person name="Wiegand S."/>
            <person name="Jogler M."/>
            <person name="Boedeker C."/>
            <person name="Pinto D."/>
            <person name="Vollmers J."/>
            <person name="Rivas-Marin E."/>
            <person name="Kohn T."/>
            <person name="Peeters S.H."/>
            <person name="Heuer A."/>
            <person name="Rast P."/>
            <person name="Oberbeckmann S."/>
            <person name="Bunk B."/>
            <person name="Jeske O."/>
            <person name="Meyerdierks A."/>
            <person name="Storesund J.E."/>
            <person name="Kallscheuer N."/>
            <person name="Luecker S."/>
            <person name="Lage O.M."/>
            <person name="Pohl T."/>
            <person name="Merkel B.J."/>
            <person name="Hornburger P."/>
            <person name="Mueller R.-W."/>
            <person name="Bruemmer F."/>
            <person name="Labrenz M."/>
            <person name="Spormann A.M."/>
            <person name="Op den Camp H."/>
            <person name="Overmann J."/>
            <person name="Amann R."/>
            <person name="Jetten M.S.M."/>
            <person name="Mascher T."/>
            <person name="Medema M.H."/>
            <person name="Devos D.P."/>
            <person name="Kaster A.-K."/>
            <person name="Ovreas L."/>
            <person name="Rohde M."/>
            <person name="Galperin M.Y."/>
            <person name="Jogler C."/>
        </authorList>
    </citation>
    <scope>NUCLEOTIDE SEQUENCE [LARGE SCALE GENOMIC DNA]</scope>
    <source>
        <strain evidence="2 3">Q31a</strain>
    </source>
</reference>
<keyword evidence="1" id="KW-0472">Membrane</keyword>
<dbReference type="AlphaFoldDB" id="A0A518GGK9"/>
<gene>
    <name evidence="2" type="ORF">Q31a_60810</name>
</gene>
<organism evidence="2 3">
    <name type="scientific">Aureliella helgolandensis</name>
    <dbReference type="NCBI Taxonomy" id="2527968"/>
    <lineage>
        <taxon>Bacteria</taxon>
        <taxon>Pseudomonadati</taxon>
        <taxon>Planctomycetota</taxon>
        <taxon>Planctomycetia</taxon>
        <taxon>Pirellulales</taxon>
        <taxon>Pirellulaceae</taxon>
        <taxon>Aureliella</taxon>
    </lineage>
</organism>
<evidence type="ECO:0008006" key="4">
    <source>
        <dbReference type="Google" id="ProtNLM"/>
    </source>
</evidence>
<dbReference type="PANTHER" id="PTHR33645">
    <property type="entry name" value="AMINOPEPTIDASE (DUF3754)"/>
    <property type="match status" value="1"/>
</dbReference>
<keyword evidence="1" id="KW-1133">Transmembrane helix</keyword>
<keyword evidence="3" id="KW-1185">Reference proteome</keyword>
<dbReference type="Proteomes" id="UP000318017">
    <property type="component" value="Chromosome"/>
</dbReference>
<protein>
    <recommendedName>
        <fullName evidence="4">DUF3754 domain-containing protein</fullName>
    </recommendedName>
</protein>
<dbReference type="RefSeq" id="WP_145085455.1">
    <property type="nucleotide sequence ID" value="NZ_CP036298.1"/>
</dbReference>
<proteinExistence type="predicted"/>
<dbReference type="Pfam" id="PF12576">
    <property type="entry name" value="DUF3754"/>
    <property type="match status" value="1"/>
</dbReference>
<keyword evidence="1" id="KW-0812">Transmembrane</keyword>
<feature type="transmembrane region" description="Helical" evidence="1">
    <location>
        <begin position="249"/>
        <end position="272"/>
    </location>
</feature>
<name>A0A518GGK9_9BACT</name>